<dbReference type="RefSeq" id="WP_066327472.1">
    <property type="nucleotide sequence ID" value="NZ_CP015439.1"/>
</dbReference>
<keyword evidence="1" id="KW-0472">Membrane</keyword>
<feature type="transmembrane region" description="Helical" evidence="1">
    <location>
        <begin position="135"/>
        <end position="156"/>
    </location>
</feature>
<keyword evidence="1" id="KW-1133">Transmembrane helix</keyword>
<organism evidence="2 3">
    <name type="scientific">Anoxybacteroides amylolyticum</name>
    <dbReference type="NCBI Taxonomy" id="294699"/>
    <lineage>
        <taxon>Bacteria</taxon>
        <taxon>Bacillati</taxon>
        <taxon>Bacillota</taxon>
        <taxon>Bacilli</taxon>
        <taxon>Bacillales</taxon>
        <taxon>Anoxybacillaceae</taxon>
        <taxon>Anoxybacteroides</taxon>
    </lineage>
</organism>
<feature type="transmembrane region" description="Helical" evidence="1">
    <location>
        <begin position="220"/>
        <end position="238"/>
    </location>
</feature>
<dbReference type="Proteomes" id="UP000076865">
    <property type="component" value="Plasmid pDSM15939_1"/>
</dbReference>
<feature type="transmembrane region" description="Helical" evidence="1">
    <location>
        <begin position="372"/>
        <end position="393"/>
    </location>
</feature>
<evidence type="ECO:0000313" key="2">
    <source>
        <dbReference type="EMBL" id="ANB62282.1"/>
    </source>
</evidence>
<feature type="transmembrane region" description="Helical" evidence="1">
    <location>
        <begin position="467"/>
        <end position="489"/>
    </location>
</feature>
<feature type="transmembrane region" description="Helical" evidence="1">
    <location>
        <begin position="56"/>
        <end position="74"/>
    </location>
</feature>
<feature type="transmembrane region" description="Helical" evidence="1">
    <location>
        <begin position="21"/>
        <end position="44"/>
    </location>
</feature>
<dbReference type="NCBIfam" id="TIGR04405">
    <property type="entry name" value="SkfF"/>
    <property type="match status" value="1"/>
</dbReference>
<feature type="transmembrane region" description="Helical" evidence="1">
    <location>
        <begin position="399"/>
        <end position="417"/>
    </location>
</feature>
<dbReference type="EMBL" id="CP015439">
    <property type="protein sequence ID" value="ANB62282.1"/>
    <property type="molecule type" value="Genomic_DNA"/>
</dbReference>
<feature type="transmembrane region" description="Helical" evidence="1">
    <location>
        <begin position="111"/>
        <end position="128"/>
    </location>
</feature>
<geneLocation type="plasmid" evidence="3">
    <name>pdsm15939_1</name>
</geneLocation>
<evidence type="ECO:0000256" key="1">
    <source>
        <dbReference type="SAM" id="Phobius"/>
    </source>
</evidence>
<dbReference type="AlphaFoldDB" id="A0A160F7L8"/>
<keyword evidence="3" id="KW-1185">Reference proteome</keyword>
<protein>
    <submittedName>
        <fullName evidence="2">Sporulation killing factor system integral membrane protein</fullName>
    </submittedName>
</protein>
<dbReference type="InterPro" id="IPR030920">
    <property type="entry name" value="SkfF"/>
</dbReference>
<feature type="transmembrane region" description="Helical" evidence="1">
    <location>
        <begin position="168"/>
        <end position="188"/>
    </location>
</feature>
<dbReference type="PATRIC" id="fig|294699.3.peg.3064"/>
<feature type="transmembrane region" description="Helical" evidence="1">
    <location>
        <begin position="303"/>
        <end position="320"/>
    </location>
</feature>
<proteinExistence type="predicted"/>
<accession>A0A160F7L8</accession>
<name>A0A160F7L8_9BACL</name>
<dbReference type="OrthoDB" id="2928291at2"/>
<evidence type="ECO:0000313" key="3">
    <source>
        <dbReference type="Proteomes" id="UP000076865"/>
    </source>
</evidence>
<feature type="transmembrane region" description="Helical" evidence="1">
    <location>
        <begin position="510"/>
        <end position="528"/>
    </location>
</feature>
<reference evidence="2 3" key="1">
    <citation type="journal article" date="2006" name="Syst. Appl. Microbiol.">
        <title>Anoxybacillus amylolyticus sp. nov., a thermophilic amylase producing bacterium isolated from Mount Rittmann (Antarctica).</title>
        <authorList>
            <person name="Poli A."/>
            <person name="Esposito E."/>
            <person name="Lama L."/>
            <person name="Orlando P."/>
            <person name="Nicolaus G."/>
            <person name="de Appolonia F."/>
            <person name="Gambacorta A."/>
            <person name="Nicolaus B."/>
        </authorList>
    </citation>
    <scope>NUCLEOTIDE SEQUENCE [LARGE SCALE GENOMIC DNA]</scope>
    <source>
        <strain evidence="2 3">DSM 15939</strain>
        <plasmid evidence="3">Plasmid pdsm15939_1</plasmid>
    </source>
</reference>
<gene>
    <name evidence="2" type="primary">skfF</name>
    <name evidence="2" type="ORF">GFC30_2973</name>
</gene>
<feature type="transmembrane region" description="Helical" evidence="1">
    <location>
        <begin position="86"/>
        <end position="105"/>
    </location>
</feature>
<keyword evidence="1" id="KW-0812">Transmembrane</keyword>
<feature type="transmembrane region" description="Helical" evidence="1">
    <location>
        <begin position="437"/>
        <end position="455"/>
    </location>
</feature>
<feature type="transmembrane region" description="Helical" evidence="1">
    <location>
        <begin position="195"/>
        <end position="214"/>
    </location>
</feature>
<keyword evidence="2" id="KW-0614">Plasmid</keyword>
<feature type="transmembrane region" description="Helical" evidence="1">
    <location>
        <begin position="326"/>
        <end position="344"/>
    </location>
</feature>
<sequence>MIRILHLLALNSIRQLRTGMGVRGMLVVSSVFFALSFAAQYLVLSHLNDMQSSATTIGWGLIGMLLFFSLIGSTSTQLPSKMEDVFWIYTTPYSVRKVALAVAVWRGLLRFGIWLLSALMANLANLLLKGISNFDFLSVLYGLPVLFALSLWQVGASCTRGHKLLSKLLFWFSLIGGLLILSLVVMLLKDGKIVHGLLTGSLFVLAQGMGGVMIGLTNSLGFLEIGLIILVGLIFLFVPSQSKIKENAVMDAIYWADIASWNNMPMSTTKYKKGATSWRGGAKYRKEWAFLWMELAVLRRRRLRMTFQFLLSVAVVALVARKYSLLLYFFPILVAFSTLFSGYYSGTMRHLQTGDLMLLPGKLSKKVIGSEIPYLLFALFNLLMYLVVGGFAAQWKIDLIIDLFSICIGLVVITYSIRIMSIARANFQDGRVTPVSYFYNVFRLFFVAILLNFLLLEVIVRLDGNPAPVLLVSDLLAGWLTWIAALRFLESSTLKGRQAGMSKKWDYTSSILTISICAVLAFTGYLIYNRTHLEPQPAIAGIKCDMMEQDRYHVHVHLDIYVDGKHQTLPKFIGISEKGGCMYWLHTHDDSGIIHVESPVKKDYTLGEFFLIWHKPLSKKQVADWVAPSGTEVKAYVNGKEYTSDPSNIILDAHEEIVLQIGPSWVTPPSSYKFPPNL</sequence>
<dbReference type="KEGG" id="aamy:GFC30_2973"/>